<feature type="transmembrane region" description="Helical" evidence="2">
    <location>
        <begin position="44"/>
        <end position="67"/>
    </location>
</feature>
<dbReference type="Proteomes" id="UP000198983">
    <property type="component" value="Chromosome I"/>
</dbReference>
<dbReference type="STRING" id="117157.SAMN04489717_4423"/>
<proteinExistence type="predicted"/>
<feature type="compositionally biased region" description="Low complexity" evidence="1">
    <location>
        <begin position="137"/>
        <end position="147"/>
    </location>
</feature>
<protein>
    <submittedName>
        <fullName evidence="3">Uncharacterized protein</fullName>
    </submittedName>
</protein>
<keyword evidence="4" id="KW-1185">Reference proteome</keyword>
<evidence type="ECO:0000313" key="4">
    <source>
        <dbReference type="Proteomes" id="UP000198983"/>
    </source>
</evidence>
<feature type="transmembrane region" description="Helical" evidence="2">
    <location>
        <begin position="171"/>
        <end position="193"/>
    </location>
</feature>
<sequence>MTLGTTLALAGLGAFHGLNPAMGWLLAVAIGLQERSRWAMARSLAPIGAGHLASIAAVAVAVTVGASAWTTRVVAVAGGVALVGMGTWRLLSKRHFAWVGMRLSAWQLAAWSFLMASVHGAGLMLVPVLASGGRAGPAGHPGHATSAEPVPAANSPGHGATGLGEAAVHGLLAAGVHTVAMVAVGGVIAFVVYQFAGLAILRTTWINLDLIWAVALLAAGLLTLVGVVV</sequence>
<dbReference type="EMBL" id="LT629732">
    <property type="protein sequence ID" value="SDS93959.1"/>
    <property type="molecule type" value="Genomic_DNA"/>
</dbReference>
<feature type="transmembrane region" description="Helical" evidence="2">
    <location>
        <begin position="205"/>
        <end position="228"/>
    </location>
</feature>
<feature type="region of interest" description="Disordered" evidence="1">
    <location>
        <begin position="137"/>
        <end position="156"/>
    </location>
</feature>
<dbReference type="AlphaFoldDB" id="A0A1H1WCV0"/>
<dbReference type="OrthoDB" id="8850092at2"/>
<evidence type="ECO:0000256" key="2">
    <source>
        <dbReference type="SAM" id="Phobius"/>
    </source>
</evidence>
<keyword evidence="2" id="KW-1133">Transmembrane helix</keyword>
<keyword evidence="2" id="KW-0812">Transmembrane</keyword>
<gene>
    <name evidence="3" type="ORF">SAMN04489717_4423</name>
</gene>
<feature type="transmembrane region" description="Helical" evidence="2">
    <location>
        <begin position="103"/>
        <end position="126"/>
    </location>
</feature>
<feature type="transmembrane region" description="Helical" evidence="2">
    <location>
        <begin position="6"/>
        <end position="32"/>
    </location>
</feature>
<organism evidence="3 4">
    <name type="scientific">Actinopolymorpha singaporensis</name>
    <dbReference type="NCBI Taxonomy" id="117157"/>
    <lineage>
        <taxon>Bacteria</taxon>
        <taxon>Bacillati</taxon>
        <taxon>Actinomycetota</taxon>
        <taxon>Actinomycetes</taxon>
        <taxon>Propionibacteriales</taxon>
        <taxon>Actinopolymorphaceae</taxon>
        <taxon>Actinopolymorpha</taxon>
    </lineage>
</organism>
<dbReference type="RefSeq" id="WP_092655534.1">
    <property type="nucleotide sequence ID" value="NZ_LT629732.1"/>
</dbReference>
<feature type="transmembrane region" description="Helical" evidence="2">
    <location>
        <begin position="73"/>
        <end position="91"/>
    </location>
</feature>
<keyword evidence="2" id="KW-0472">Membrane</keyword>
<reference evidence="3 4" key="1">
    <citation type="submission" date="2016-10" db="EMBL/GenBank/DDBJ databases">
        <authorList>
            <person name="de Groot N.N."/>
        </authorList>
    </citation>
    <scope>NUCLEOTIDE SEQUENCE [LARGE SCALE GENOMIC DNA]</scope>
    <source>
        <strain evidence="3 4">DSM 22024</strain>
    </source>
</reference>
<accession>A0A1H1WCV0</accession>
<name>A0A1H1WCV0_9ACTN</name>
<evidence type="ECO:0000256" key="1">
    <source>
        <dbReference type="SAM" id="MobiDB-lite"/>
    </source>
</evidence>
<evidence type="ECO:0000313" key="3">
    <source>
        <dbReference type="EMBL" id="SDS93959.1"/>
    </source>
</evidence>